<dbReference type="GO" id="GO:0043015">
    <property type="term" value="F:gamma-tubulin binding"/>
    <property type="evidence" value="ECO:0007669"/>
    <property type="project" value="InterPro"/>
</dbReference>
<evidence type="ECO:0000259" key="7">
    <source>
        <dbReference type="Pfam" id="PF04130"/>
    </source>
</evidence>
<dbReference type="AlphaFoldDB" id="A0A835YN81"/>
<keyword evidence="4" id="KW-0493">Microtubule</keyword>
<comment type="subcellular location">
    <subcellularLocation>
        <location evidence="1">Cytoplasm</location>
        <location evidence="1">Cytoskeleton</location>
    </subcellularLocation>
</comment>
<evidence type="ECO:0000256" key="6">
    <source>
        <dbReference type="SAM" id="MobiDB-lite"/>
    </source>
</evidence>
<dbReference type="GO" id="GO:0051225">
    <property type="term" value="P:spindle assembly"/>
    <property type="evidence" value="ECO:0007669"/>
    <property type="project" value="TreeGrafter"/>
</dbReference>
<feature type="region of interest" description="Disordered" evidence="6">
    <location>
        <begin position="133"/>
        <end position="154"/>
    </location>
</feature>
<evidence type="ECO:0000256" key="1">
    <source>
        <dbReference type="ARBA" id="ARBA00004245"/>
    </source>
</evidence>
<dbReference type="Proteomes" id="UP000664859">
    <property type="component" value="Unassembled WGS sequence"/>
</dbReference>
<feature type="compositionally biased region" description="Low complexity" evidence="6">
    <location>
        <begin position="600"/>
        <end position="610"/>
    </location>
</feature>
<dbReference type="GO" id="GO:0000930">
    <property type="term" value="C:gamma-tubulin complex"/>
    <property type="evidence" value="ECO:0007669"/>
    <property type="project" value="TreeGrafter"/>
</dbReference>
<dbReference type="GO" id="GO:0000922">
    <property type="term" value="C:spindle pole"/>
    <property type="evidence" value="ECO:0007669"/>
    <property type="project" value="InterPro"/>
</dbReference>
<dbReference type="GO" id="GO:0005874">
    <property type="term" value="C:microtubule"/>
    <property type="evidence" value="ECO:0007669"/>
    <property type="project" value="UniProtKB-KW"/>
</dbReference>
<dbReference type="PANTHER" id="PTHR19302:SF70">
    <property type="entry name" value="GAMMA-TUBULIN COMPLEX COMPONENT 6"/>
    <property type="match status" value="1"/>
</dbReference>
<dbReference type="PANTHER" id="PTHR19302">
    <property type="entry name" value="GAMMA TUBULIN COMPLEX PROTEIN"/>
    <property type="match status" value="1"/>
</dbReference>
<sequence>MAASRYAQHLERDRESAVSQLLVMPSIIGLEKHSPNYNEALSFVMGAITHHNFIDAETGKVTTRVIDVSEKLLLRGRSDDSRRLLALEAPDEESDDDDAGLEAWQQEYDGECGSDAEASGDWAYELGGAAAAADASPMRQQHTASPIPNSDETAAAAAAATLQKPTVAPLFSTAMPGQRQQHAYGLECWEVSKALGVSTLLSSMAAGDAQQRSPEQVPERPTAAMQPGNLLAQLMLPRAASGGLPLLAAAAVAPVLEAEAVTAALQMMQGLQSSLFAMPPHASLPPRPFRLAAEAPATALLHLSPLALRALVQWATRLGSDAEYLRAFVLRVRGDGEAAIRGEGGGAPAPRFGAVACAFAEEIGRHLAEFEHCAARLERGLYLAQRGRGPQNATVTLMGLKAKLNAAARHLRQLVRLVEAAVPAWWVSSDAAAASSAHSKAASSASGRALQAATLLDALCNGLEASALVTADAHSAQQRADQGGPSGRWRLHLLAVALQPYLCVLSRWLHPHQSDVGADIEESEDQPSPTVEVEVVPLAAPAAATAIGASEAVAPAATPETAATAALNQQAATPQPPAEPATTPEVPQMPPAAASPPPSAIHMAAAADSAAPPPSGSPAAAPAAAASDDDECDWLQDWAAVSSDSGFGSESSDDETDSEAGELSDAELLPQRSTAEPAHARGKQHAAVAPPATARSTGHDALAAVAAAGAAISSSAHTSGGFFSGTAQIALDPDAITRRQLHPLFTMGAPITDSAAAAAAAAAARPQSAQQRRHAAAQALATACAAAEGAGGAMPPVVVLQRALHQPIAEHCSAVSSACVRLLLRELRLLDVAYCLRSLYVVGTGQLLDLYCDASLSMSVAGAAGSSAAELLSHTLLGTDAPLSTHVKVVIDGAASTSGDGARSLPTDFNLLRALKLHCALPAFYGCLLGPQTLDKYATAHALVMQIKYALHVVSCEHTAQQKALRRRGAPAAAQRRAHLLLYAVLQFVRALHEYTAMQTADVHWQALTAQAAEAQSPRALAQVHDAHVSALLLRLFLQPSHAVVLGYLLGALEASVAYTRHCSQFFTHEGSGDDYVQQQQDGTAVSMQQAADRFYTSVQFATANLQQHKYAGGEEHVEQLLISLTFNAHYGTYRPCVAGTAGSAQ</sequence>
<accession>A0A835YN81</accession>
<evidence type="ECO:0000256" key="5">
    <source>
        <dbReference type="ARBA" id="ARBA00023212"/>
    </source>
</evidence>
<gene>
    <name evidence="8" type="ORF">JKP88DRAFT_329501</name>
</gene>
<dbReference type="GO" id="GO:0031122">
    <property type="term" value="P:cytoplasmic microtubule organization"/>
    <property type="evidence" value="ECO:0007669"/>
    <property type="project" value="TreeGrafter"/>
</dbReference>
<comment type="caution">
    <text evidence="8">The sequence shown here is derived from an EMBL/GenBank/DDBJ whole genome shotgun (WGS) entry which is preliminary data.</text>
</comment>
<name>A0A835YN81_9STRA</name>
<evidence type="ECO:0000313" key="8">
    <source>
        <dbReference type="EMBL" id="KAG5178365.1"/>
    </source>
</evidence>
<evidence type="ECO:0000313" key="9">
    <source>
        <dbReference type="Proteomes" id="UP000664859"/>
    </source>
</evidence>
<evidence type="ECO:0000256" key="2">
    <source>
        <dbReference type="ARBA" id="ARBA00010337"/>
    </source>
</evidence>
<feature type="compositionally biased region" description="Polar residues" evidence="6">
    <location>
        <begin position="138"/>
        <end position="152"/>
    </location>
</feature>
<proteinExistence type="inferred from homology"/>
<feature type="region of interest" description="Disordered" evidence="6">
    <location>
        <begin position="566"/>
        <end position="630"/>
    </location>
</feature>
<dbReference type="GO" id="GO:0007020">
    <property type="term" value="P:microtubule nucleation"/>
    <property type="evidence" value="ECO:0007669"/>
    <property type="project" value="InterPro"/>
</dbReference>
<feature type="compositionally biased region" description="Low complexity" evidence="6">
    <location>
        <begin position="617"/>
        <end position="626"/>
    </location>
</feature>
<keyword evidence="5" id="KW-0206">Cytoskeleton</keyword>
<dbReference type="InterPro" id="IPR007259">
    <property type="entry name" value="GCP"/>
</dbReference>
<feature type="region of interest" description="Disordered" evidence="6">
    <location>
        <begin position="642"/>
        <end position="695"/>
    </location>
</feature>
<dbReference type="EMBL" id="JAFCMP010000515">
    <property type="protein sequence ID" value="KAG5178365.1"/>
    <property type="molecule type" value="Genomic_DNA"/>
</dbReference>
<keyword evidence="3" id="KW-0963">Cytoplasm</keyword>
<reference evidence="8" key="1">
    <citation type="submission" date="2021-02" db="EMBL/GenBank/DDBJ databases">
        <title>First Annotated Genome of the Yellow-green Alga Tribonema minus.</title>
        <authorList>
            <person name="Mahan K.M."/>
        </authorList>
    </citation>
    <scope>NUCLEOTIDE SEQUENCE</scope>
    <source>
        <strain evidence="8">UTEX B ZZ1240</strain>
    </source>
</reference>
<dbReference type="InterPro" id="IPR042241">
    <property type="entry name" value="GCP_C_sf"/>
</dbReference>
<feature type="compositionally biased region" description="Pro residues" evidence="6">
    <location>
        <begin position="587"/>
        <end position="599"/>
    </location>
</feature>
<protein>
    <submittedName>
        <fullName evidence="8">Spc98 family-domain-containing protein</fullName>
    </submittedName>
</protein>
<organism evidence="8 9">
    <name type="scientific">Tribonema minus</name>
    <dbReference type="NCBI Taxonomy" id="303371"/>
    <lineage>
        <taxon>Eukaryota</taxon>
        <taxon>Sar</taxon>
        <taxon>Stramenopiles</taxon>
        <taxon>Ochrophyta</taxon>
        <taxon>PX clade</taxon>
        <taxon>Xanthophyceae</taxon>
        <taxon>Tribonematales</taxon>
        <taxon>Tribonemataceae</taxon>
        <taxon>Tribonema</taxon>
    </lineage>
</organism>
<dbReference type="GO" id="GO:0051321">
    <property type="term" value="P:meiotic cell cycle"/>
    <property type="evidence" value="ECO:0007669"/>
    <property type="project" value="TreeGrafter"/>
</dbReference>
<comment type="similarity">
    <text evidence="2">Belongs to the TUBGCP family.</text>
</comment>
<dbReference type="Pfam" id="PF04130">
    <property type="entry name" value="GCP_C_terminal"/>
    <property type="match status" value="1"/>
</dbReference>
<dbReference type="Gene3D" id="1.20.120.1900">
    <property type="entry name" value="Gamma-tubulin complex, C-terminal domain"/>
    <property type="match status" value="1"/>
</dbReference>
<dbReference type="GO" id="GO:0000278">
    <property type="term" value="P:mitotic cell cycle"/>
    <property type="evidence" value="ECO:0007669"/>
    <property type="project" value="TreeGrafter"/>
</dbReference>
<feature type="domain" description="Gamma tubulin complex component C-terminal" evidence="7">
    <location>
        <begin position="902"/>
        <end position="1131"/>
    </location>
</feature>
<dbReference type="GO" id="GO:0051011">
    <property type="term" value="F:microtubule minus-end binding"/>
    <property type="evidence" value="ECO:0007669"/>
    <property type="project" value="TreeGrafter"/>
</dbReference>
<feature type="compositionally biased region" description="Acidic residues" evidence="6">
    <location>
        <begin position="651"/>
        <end position="665"/>
    </location>
</feature>
<keyword evidence="9" id="KW-1185">Reference proteome</keyword>
<evidence type="ECO:0000256" key="4">
    <source>
        <dbReference type="ARBA" id="ARBA00022701"/>
    </source>
</evidence>
<dbReference type="InterPro" id="IPR040457">
    <property type="entry name" value="GCP_C"/>
</dbReference>
<evidence type="ECO:0000256" key="3">
    <source>
        <dbReference type="ARBA" id="ARBA00022490"/>
    </source>
</evidence>